<protein>
    <submittedName>
        <fullName evidence="2">Uncharacterized protein</fullName>
    </submittedName>
</protein>
<accession>A0ABQ7W9I4</accession>
<keyword evidence="3" id="KW-1185">Reference proteome</keyword>
<proteinExistence type="predicted"/>
<sequence length="63" mass="7077">MVQGFPEIHTKNKVENTSIISLDVSNQEKDEEEEDVPQGGEISDSDDEEPPPRGTKMLSDIYQ</sequence>
<feature type="compositionally biased region" description="Polar residues" evidence="1">
    <location>
        <begin position="15"/>
        <end position="25"/>
    </location>
</feature>
<dbReference type="Proteomes" id="UP000826656">
    <property type="component" value="Unassembled WGS sequence"/>
</dbReference>
<dbReference type="EMBL" id="JAIVGD010000003">
    <property type="protein sequence ID" value="KAH0776670.1"/>
    <property type="molecule type" value="Genomic_DNA"/>
</dbReference>
<evidence type="ECO:0000256" key="1">
    <source>
        <dbReference type="SAM" id="MobiDB-lite"/>
    </source>
</evidence>
<reference evidence="2 3" key="1">
    <citation type="journal article" date="2021" name="bioRxiv">
        <title>Chromosome-scale and haplotype-resolved genome assembly of a tetraploid potato cultivar.</title>
        <authorList>
            <person name="Sun H."/>
            <person name="Jiao W.-B."/>
            <person name="Krause K."/>
            <person name="Campoy J.A."/>
            <person name="Goel M."/>
            <person name="Folz-Donahue K."/>
            <person name="Kukat C."/>
            <person name="Huettel B."/>
            <person name="Schneeberger K."/>
        </authorList>
    </citation>
    <scope>NUCLEOTIDE SEQUENCE [LARGE SCALE GENOMIC DNA]</scope>
    <source>
        <strain evidence="2">SolTubOtavaFocal</strain>
        <tissue evidence="2">Leaves</tissue>
    </source>
</reference>
<evidence type="ECO:0000313" key="2">
    <source>
        <dbReference type="EMBL" id="KAH0776670.1"/>
    </source>
</evidence>
<name>A0ABQ7W9I4_SOLTU</name>
<gene>
    <name evidence="2" type="ORF">KY290_008081</name>
</gene>
<feature type="region of interest" description="Disordered" evidence="1">
    <location>
        <begin position="1"/>
        <end position="63"/>
    </location>
</feature>
<comment type="caution">
    <text evidence="2">The sequence shown here is derived from an EMBL/GenBank/DDBJ whole genome shotgun (WGS) entry which is preliminary data.</text>
</comment>
<organism evidence="2 3">
    <name type="scientific">Solanum tuberosum</name>
    <name type="common">Potato</name>
    <dbReference type="NCBI Taxonomy" id="4113"/>
    <lineage>
        <taxon>Eukaryota</taxon>
        <taxon>Viridiplantae</taxon>
        <taxon>Streptophyta</taxon>
        <taxon>Embryophyta</taxon>
        <taxon>Tracheophyta</taxon>
        <taxon>Spermatophyta</taxon>
        <taxon>Magnoliopsida</taxon>
        <taxon>eudicotyledons</taxon>
        <taxon>Gunneridae</taxon>
        <taxon>Pentapetalae</taxon>
        <taxon>asterids</taxon>
        <taxon>lamiids</taxon>
        <taxon>Solanales</taxon>
        <taxon>Solanaceae</taxon>
        <taxon>Solanoideae</taxon>
        <taxon>Solaneae</taxon>
        <taxon>Solanum</taxon>
    </lineage>
</organism>
<evidence type="ECO:0000313" key="3">
    <source>
        <dbReference type="Proteomes" id="UP000826656"/>
    </source>
</evidence>